<proteinExistence type="predicted"/>
<comment type="caution">
    <text evidence="1">The sequence shown here is derived from an EMBL/GenBank/DDBJ whole genome shotgun (WGS) entry which is preliminary data.</text>
</comment>
<gene>
    <name evidence="1" type="ORF">S01H4_11003</name>
</gene>
<reference evidence="1" key="1">
    <citation type="journal article" date="2014" name="Front. Microbiol.">
        <title>High frequency of phylogenetically diverse reductive dehalogenase-homologous genes in deep subseafloor sedimentary metagenomes.</title>
        <authorList>
            <person name="Kawai M."/>
            <person name="Futagami T."/>
            <person name="Toyoda A."/>
            <person name="Takaki Y."/>
            <person name="Nishi S."/>
            <person name="Hori S."/>
            <person name="Arai W."/>
            <person name="Tsubouchi T."/>
            <person name="Morono Y."/>
            <person name="Uchiyama I."/>
            <person name="Ito T."/>
            <person name="Fujiyama A."/>
            <person name="Inagaki F."/>
            <person name="Takami H."/>
        </authorList>
    </citation>
    <scope>NUCLEOTIDE SEQUENCE</scope>
    <source>
        <strain evidence="1">Expedition CK06-06</strain>
    </source>
</reference>
<dbReference type="AlphaFoldDB" id="X1AAY4"/>
<accession>X1AAY4</accession>
<sequence length="74" mass="8619">MAGLVFMNGGESRNLQSKMIVKLGLRKRGSKEKGKPGRPLIFTPELRAKLIKLFEEYFFLWIVYAKADIYKQRI</sequence>
<name>X1AAY4_9ZZZZ</name>
<protein>
    <submittedName>
        <fullName evidence="1">Uncharacterized protein</fullName>
    </submittedName>
</protein>
<dbReference type="EMBL" id="BART01004351">
    <property type="protein sequence ID" value="GAG69853.1"/>
    <property type="molecule type" value="Genomic_DNA"/>
</dbReference>
<evidence type="ECO:0000313" key="1">
    <source>
        <dbReference type="EMBL" id="GAG69853.1"/>
    </source>
</evidence>
<feature type="non-terminal residue" evidence="1">
    <location>
        <position position="74"/>
    </location>
</feature>
<organism evidence="1">
    <name type="scientific">marine sediment metagenome</name>
    <dbReference type="NCBI Taxonomy" id="412755"/>
    <lineage>
        <taxon>unclassified sequences</taxon>
        <taxon>metagenomes</taxon>
        <taxon>ecological metagenomes</taxon>
    </lineage>
</organism>